<comment type="caution">
    <text evidence="2">The sequence shown here is derived from an EMBL/GenBank/DDBJ whole genome shotgun (WGS) entry which is preliminary data.</text>
</comment>
<evidence type="ECO:0000256" key="1">
    <source>
        <dbReference type="SAM" id="MobiDB-lite"/>
    </source>
</evidence>
<evidence type="ECO:0000313" key="2">
    <source>
        <dbReference type="EMBL" id="EJK59463.1"/>
    </source>
</evidence>
<feature type="compositionally biased region" description="Basic residues" evidence="1">
    <location>
        <begin position="60"/>
        <end position="73"/>
    </location>
</feature>
<sequence length="73" mass="8393">MTTTAASAISYFDLAQQQQDESLTHEPKPQQPTRIDVAKFTERFKNFFRGPSAGKERRASRPNTRHQKTQTRA</sequence>
<proteinExistence type="predicted"/>
<gene>
    <name evidence="2" type="ORF">THAOC_20311</name>
</gene>
<dbReference type="AlphaFoldDB" id="K0S027"/>
<organism evidence="2 3">
    <name type="scientific">Thalassiosira oceanica</name>
    <name type="common">Marine diatom</name>
    <dbReference type="NCBI Taxonomy" id="159749"/>
    <lineage>
        <taxon>Eukaryota</taxon>
        <taxon>Sar</taxon>
        <taxon>Stramenopiles</taxon>
        <taxon>Ochrophyta</taxon>
        <taxon>Bacillariophyta</taxon>
        <taxon>Coscinodiscophyceae</taxon>
        <taxon>Thalassiosirophycidae</taxon>
        <taxon>Thalassiosirales</taxon>
        <taxon>Thalassiosiraceae</taxon>
        <taxon>Thalassiosira</taxon>
    </lineage>
</organism>
<keyword evidence="3" id="KW-1185">Reference proteome</keyword>
<dbReference type="Proteomes" id="UP000266841">
    <property type="component" value="Unassembled WGS sequence"/>
</dbReference>
<accession>K0S027</accession>
<feature type="non-terminal residue" evidence="2">
    <location>
        <position position="73"/>
    </location>
</feature>
<dbReference type="EMBL" id="AGNL01022874">
    <property type="protein sequence ID" value="EJK59463.1"/>
    <property type="molecule type" value="Genomic_DNA"/>
</dbReference>
<name>K0S027_THAOC</name>
<reference evidence="2 3" key="1">
    <citation type="journal article" date="2012" name="Genome Biol.">
        <title>Genome and low-iron response of an oceanic diatom adapted to chronic iron limitation.</title>
        <authorList>
            <person name="Lommer M."/>
            <person name="Specht M."/>
            <person name="Roy A.S."/>
            <person name="Kraemer L."/>
            <person name="Andreson R."/>
            <person name="Gutowska M.A."/>
            <person name="Wolf J."/>
            <person name="Bergner S.V."/>
            <person name="Schilhabel M.B."/>
            <person name="Klostermeier U.C."/>
            <person name="Beiko R.G."/>
            <person name="Rosenstiel P."/>
            <person name="Hippler M."/>
            <person name="Laroche J."/>
        </authorList>
    </citation>
    <scope>NUCLEOTIDE SEQUENCE [LARGE SCALE GENOMIC DNA]</scope>
    <source>
        <strain evidence="2 3">CCMP1005</strain>
    </source>
</reference>
<protein>
    <submittedName>
        <fullName evidence="2">Uncharacterized protein</fullName>
    </submittedName>
</protein>
<evidence type="ECO:0000313" key="3">
    <source>
        <dbReference type="Proteomes" id="UP000266841"/>
    </source>
</evidence>
<feature type="region of interest" description="Disordered" evidence="1">
    <location>
        <begin position="48"/>
        <end position="73"/>
    </location>
</feature>